<evidence type="ECO:0000259" key="10">
    <source>
        <dbReference type="Pfam" id="PF01555"/>
    </source>
</evidence>
<dbReference type="GO" id="GO:0003677">
    <property type="term" value="F:DNA binding"/>
    <property type="evidence" value="ECO:0007669"/>
    <property type="project" value="UniProtKB-KW"/>
</dbReference>
<keyword evidence="5" id="KW-0949">S-adenosyl-L-methionine</keyword>
<keyword evidence="4" id="KW-0808">Transferase</keyword>
<organism evidence="11">
    <name type="scientific">Podoviridae sp. ctx0K11</name>
    <dbReference type="NCBI Taxonomy" id="2825287"/>
    <lineage>
        <taxon>Viruses</taxon>
        <taxon>Duplodnaviria</taxon>
        <taxon>Heunggongvirae</taxon>
        <taxon>Uroviricota</taxon>
        <taxon>Caudoviricetes</taxon>
    </lineage>
</organism>
<dbReference type="InterPro" id="IPR017985">
    <property type="entry name" value="MeTrfase_CN4_CS"/>
</dbReference>
<dbReference type="SUPFAM" id="SSF53335">
    <property type="entry name" value="S-adenosyl-L-methionine-dependent methyltransferases"/>
    <property type="match status" value="1"/>
</dbReference>
<sequence>MRPYSGIPAMSVKIYVDDALARLRQLPDSSVNCVITSPPYWGLRDYGIAGQLGLEATPEKHIAALVKVFREVKRVLKPDGTLWVNYGDTYASSVNGRPAAEVVNDNRTFRDKPFSPVVGRLKPKDLVGLPWLLAFALRDRLGFYLRSDIIWHKPNCMPESAKDRPAKAHEYLFLFSKSPRYYYNYAAVREPVAANDNGIVQHPNALSFARIVNEPERPGHSDSQHRITRGKGNSRSFRGGGAYVHSQNFQNSAAMARKTAGNQENISGLRNRRTVWTIASRGFSEAHFATFPPELVRPCLLAGCPADGVVLDPFGGAGTVSLEAERQQKNSILIELNPAYAEIARRRIMADGGMFCQIDIIRPKAQKAGLRLFWRWLRRKLHF</sequence>
<keyword evidence="3 11" id="KW-0489">Methyltransferase</keyword>
<reference evidence="11" key="1">
    <citation type="journal article" date="2021" name="Proc. Natl. Acad. Sci. U.S.A.">
        <title>A Catalog of Tens of Thousands of Viruses from Human Metagenomes Reveals Hidden Associations with Chronic Diseases.</title>
        <authorList>
            <person name="Tisza M.J."/>
            <person name="Buck C.B."/>
        </authorList>
    </citation>
    <scope>NUCLEOTIDE SEQUENCE</scope>
    <source>
        <strain evidence="11">Ctx0K11</strain>
    </source>
</reference>
<dbReference type="InterPro" id="IPR002941">
    <property type="entry name" value="DNA_methylase_N4/N6"/>
</dbReference>
<dbReference type="PRINTS" id="PR00508">
    <property type="entry name" value="S21N4MTFRASE"/>
</dbReference>
<proteinExistence type="inferred from homology"/>
<dbReference type="InterPro" id="IPR029063">
    <property type="entry name" value="SAM-dependent_MTases_sf"/>
</dbReference>
<dbReference type="PROSITE" id="PS00093">
    <property type="entry name" value="N4_MTASE"/>
    <property type="match status" value="1"/>
</dbReference>
<accession>A0A8S5QFI5</accession>
<protein>
    <recommendedName>
        <fullName evidence="2">site-specific DNA-methyltransferase (cytosine-N(4)-specific)</fullName>
        <ecNumber evidence="2">2.1.1.113</ecNumber>
    </recommendedName>
</protein>
<feature type="compositionally biased region" description="Basic and acidic residues" evidence="9">
    <location>
        <begin position="215"/>
        <end position="225"/>
    </location>
</feature>
<dbReference type="GO" id="GO:0032259">
    <property type="term" value="P:methylation"/>
    <property type="evidence" value="ECO:0007669"/>
    <property type="project" value="UniProtKB-KW"/>
</dbReference>
<dbReference type="GO" id="GO:0009307">
    <property type="term" value="P:DNA restriction-modification system"/>
    <property type="evidence" value="ECO:0007669"/>
    <property type="project" value="UniProtKB-KW"/>
</dbReference>
<dbReference type="EC" id="2.1.1.113" evidence="2"/>
<dbReference type="EMBL" id="BK015643">
    <property type="protein sequence ID" value="DAE17635.1"/>
    <property type="molecule type" value="Genomic_DNA"/>
</dbReference>
<name>A0A8S5QFI5_9CAUD</name>
<feature type="domain" description="DNA methylase N-4/N-6" evidence="10">
    <location>
        <begin position="31"/>
        <end position="345"/>
    </location>
</feature>
<evidence type="ECO:0000256" key="4">
    <source>
        <dbReference type="ARBA" id="ARBA00022679"/>
    </source>
</evidence>
<evidence type="ECO:0000256" key="6">
    <source>
        <dbReference type="ARBA" id="ARBA00022747"/>
    </source>
</evidence>
<comment type="catalytic activity">
    <reaction evidence="8">
        <text>a 2'-deoxycytidine in DNA + S-adenosyl-L-methionine = an N(4)-methyl-2'-deoxycytidine in DNA + S-adenosyl-L-homocysteine + H(+)</text>
        <dbReference type="Rhea" id="RHEA:16857"/>
        <dbReference type="Rhea" id="RHEA-COMP:11369"/>
        <dbReference type="Rhea" id="RHEA-COMP:13674"/>
        <dbReference type="ChEBI" id="CHEBI:15378"/>
        <dbReference type="ChEBI" id="CHEBI:57856"/>
        <dbReference type="ChEBI" id="CHEBI:59789"/>
        <dbReference type="ChEBI" id="CHEBI:85452"/>
        <dbReference type="ChEBI" id="CHEBI:137933"/>
        <dbReference type="EC" id="2.1.1.113"/>
    </reaction>
</comment>
<dbReference type="Pfam" id="PF01555">
    <property type="entry name" value="N6_N4_Mtase"/>
    <property type="match status" value="1"/>
</dbReference>
<dbReference type="InterPro" id="IPR001091">
    <property type="entry name" value="RM_Methyltransferase"/>
</dbReference>
<evidence type="ECO:0000256" key="5">
    <source>
        <dbReference type="ARBA" id="ARBA00022691"/>
    </source>
</evidence>
<evidence type="ECO:0000313" key="11">
    <source>
        <dbReference type="EMBL" id="DAE17635.1"/>
    </source>
</evidence>
<evidence type="ECO:0000256" key="8">
    <source>
        <dbReference type="ARBA" id="ARBA00049120"/>
    </source>
</evidence>
<evidence type="ECO:0000256" key="2">
    <source>
        <dbReference type="ARBA" id="ARBA00012185"/>
    </source>
</evidence>
<evidence type="ECO:0000256" key="1">
    <source>
        <dbReference type="ARBA" id="ARBA00010203"/>
    </source>
</evidence>
<dbReference type="GO" id="GO:0015667">
    <property type="term" value="F:site-specific DNA-methyltransferase (cytosine-N4-specific) activity"/>
    <property type="evidence" value="ECO:0007669"/>
    <property type="project" value="UniProtKB-EC"/>
</dbReference>
<dbReference type="GO" id="GO:0008170">
    <property type="term" value="F:N-methyltransferase activity"/>
    <property type="evidence" value="ECO:0007669"/>
    <property type="project" value="InterPro"/>
</dbReference>
<keyword evidence="6" id="KW-0680">Restriction system</keyword>
<evidence type="ECO:0000256" key="3">
    <source>
        <dbReference type="ARBA" id="ARBA00022603"/>
    </source>
</evidence>
<comment type="similarity">
    <text evidence="1">Belongs to the N(4)/N(6)-methyltransferase family. N(4) subfamily.</text>
</comment>
<evidence type="ECO:0000256" key="9">
    <source>
        <dbReference type="SAM" id="MobiDB-lite"/>
    </source>
</evidence>
<keyword evidence="7" id="KW-0238">DNA-binding</keyword>
<dbReference type="Gene3D" id="3.40.50.150">
    <property type="entry name" value="Vaccinia Virus protein VP39"/>
    <property type="match status" value="1"/>
</dbReference>
<evidence type="ECO:0000256" key="7">
    <source>
        <dbReference type="ARBA" id="ARBA00023125"/>
    </source>
</evidence>
<feature type="region of interest" description="Disordered" evidence="9">
    <location>
        <begin position="215"/>
        <end position="236"/>
    </location>
</feature>